<dbReference type="OrthoDB" id="25767at2759"/>
<dbReference type="FunFam" id="3.30.70.580:FF:000007">
    <property type="entry name" value="tRNA pseudouridine synthase"/>
    <property type="match status" value="1"/>
</dbReference>
<dbReference type="SUPFAM" id="SSF55120">
    <property type="entry name" value="Pseudouridine synthase"/>
    <property type="match status" value="1"/>
</dbReference>
<proteinExistence type="inferred from homology"/>
<keyword evidence="3" id="KW-0413">Isomerase</keyword>
<dbReference type="AlphaFoldDB" id="A0A8I6TCG1"/>
<dbReference type="InterPro" id="IPR001406">
    <property type="entry name" value="PsdUridine_synth_TruA"/>
</dbReference>
<dbReference type="OMA" id="YFGWEYN"/>
<keyword evidence="6" id="KW-1185">Reference proteome</keyword>
<comment type="similarity">
    <text evidence="1">Belongs to the tRNA pseudouridine synthase TruA family.</text>
</comment>
<dbReference type="GO" id="GO:0009982">
    <property type="term" value="F:pseudouridine synthase activity"/>
    <property type="evidence" value="ECO:0007669"/>
    <property type="project" value="InterPro"/>
</dbReference>
<evidence type="ECO:0000256" key="2">
    <source>
        <dbReference type="ARBA" id="ARBA00022694"/>
    </source>
</evidence>
<dbReference type="Pfam" id="PF01416">
    <property type="entry name" value="PseudoU_synth_1"/>
    <property type="match status" value="1"/>
</dbReference>
<accession>A0A8I6TCG1</accession>
<evidence type="ECO:0000256" key="1">
    <source>
        <dbReference type="ARBA" id="ARBA00009375"/>
    </source>
</evidence>
<protein>
    <recommendedName>
        <fullName evidence="4">Pseudouridine synthase I TruA alpha/beta domain-containing protein</fullName>
    </recommendedName>
</protein>
<dbReference type="Proteomes" id="UP000494040">
    <property type="component" value="Unassembled WGS sequence"/>
</dbReference>
<dbReference type="PANTHER" id="PTHR11142:SF5">
    <property type="entry name" value="TRNA PSEUDOURIDINE(38_39) SYNTHASE"/>
    <property type="match status" value="1"/>
</dbReference>
<feature type="domain" description="Pseudouridine synthase I TruA alpha/beta" evidence="4">
    <location>
        <begin position="209"/>
        <end position="324"/>
    </location>
</feature>
<dbReference type="GeneID" id="106663452"/>
<evidence type="ECO:0000313" key="6">
    <source>
        <dbReference type="Proteomes" id="UP000494040"/>
    </source>
</evidence>
<organism evidence="5 6">
    <name type="scientific">Cimex lectularius</name>
    <name type="common">Bed bug</name>
    <name type="synonym">Acanthia lectularia</name>
    <dbReference type="NCBI Taxonomy" id="79782"/>
    <lineage>
        <taxon>Eukaryota</taxon>
        <taxon>Metazoa</taxon>
        <taxon>Ecdysozoa</taxon>
        <taxon>Arthropoda</taxon>
        <taxon>Hexapoda</taxon>
        <taxon>Insecta</taxon>
        <taxon>Pterygota</taxon>
        <taxon>Neoptera</taxon>
        <taxon>Paraneoptera</taxon>
        <taxon>Hemiptera</taxon>
        <taxon>Heteroptera</taxon>
        <taxon>Panheteroptera</taxon>
        <taxon>Cimicomorpha</taxon>
        <taxon>Cimicidae</taxon>
        <taxon>Cimex</taxon>
    </lineage>
</organism>
<evidence type="ECO:0000259" key="4">
    <source>
        <dbReference type="Pfam" id="PF01416"/>
    </source>
</evidence>
<dbReference type="KEGG" id="clec:106663452"/>
<dbReference type="HAMAP" id="MF_00171">
    <property type="entry name" value="TruA"/>
    <property type="match status" value="1"/>
</dbReference>
<dbReference type="InterPro" id="IPR020097">
    <property type="entry name" value="PsdUridine_synth_TruA_a/b_dom"/>
</dbReference>
<dbReference type="CDD" id="cd02569">
    <property type="entry name" value="PseudoU_synth_ScPus3"/>
    <property type="match status" value="1"/>
</dbReference>
<dbReference type="GO" id="GO:0031119">
    <property type="term" value="P:tRNA pseudouridine synthesis"/>
    <property type="evidence" value="ECO:0007669"/>
    <property type="project" value="TreeGrafter"/>
</dbReference>
<evidence type="ECO:0000313" key="5">
    <source>
        <dbReference type="EnsemblMetazoa" id="XP_014243786.1"/>
    </source>
</evidence>
<dbReference type="GO" id="GO:0005737">
    <property type="term" value="C:cytoplasm"/>
    <property type="evidence" value="ECO:0007669"/>
    <property type="project" value="TreeGrafter"/>
</dbReference>
<dbReference type="GO" id="GO:1990481">
    <property type="term" value="P:mRNA pseudouridine synthesis"/>
    <property type="evidence" value="ECO:0007669"/>
    <property type="project" value="TreeGrafter"/>
</dbReference>
<dbReference type="InterPro" id="IPR020103">
    <property type="entry name" value="PsdUridine_synth_cat_dom_sf"/>
</dbReference>
<evidence type="ECO:0000256" key="3">
    <source>
        <dbReference type="ARBA" id="ARBA00023235"/>
    </source>
</evidence>
<reference evidence="5" key="1">
    <citation type="submission" date="2022-01" db="UniProtKB">
        <authorList>
            <consortium name="EnsemblMetazoa"/>
        </authorList>
    </citation>
    <scope>IDENTIFICATION</scope>
</reference>
<dbReference type="Gene3D" id="3.30.70.580">
    <property type="entry name" value="Pseudouridine synthase I, catalytic domain, N-terminal subdomain"/>
    <property type="match status" value="1"/>
</dbReference>
<dbReference type="PANTHER" id="PTHR11142">
    <property type="entry name" value="PSEUDOURIDYLATE SYNTHASE"/>
    <property type="match status" value="1"/>
</dbReference>
<dbReference type="Gene3D" id="3.30.70.660">
    <property type="entry name" value="Pseudouridine synthase I, catalytic domain, C-terminal subdomain"/>
    <property type="match status" value="1"/>
</dbReference>
<dbReference type="NCBIfam" id="TIGR00071">
    <property type="entry name" value="hisT_truA"/>
    <property type="match status" value="1"/>
</dbReference>
<keyword evidence="2" id="KW-0819">tRNA processing</keyword>
<dbReference type="GO" id="GO:0003723">
    <property type="term" value="F:RNA binding"/>
    <property type="evidence" value="ECO:0007669"/>
    <property type="project" value="InterPro"/>
</dbReference>
<dbReference type="EnsemblMetazoa" id="XM_014388300.2">
    <property type="protein sequence ID" value="XP_014243786.1"/>
    <property type="gene ID" value="LOC106663452"/>
</dbReference>
<dbReference type="InterPro" id="IPR020095">
    <property type="entry name" value="PsdUridine_synth_TruA_C"/>
</dbReference>
<name>A0A8I6TCG1_CIMLE</name>
<dbReference type="InterPro" id="IPR041707">
    <property type="entry name" value="Pus3-like"/>
</dbReference>
<dbReference type="InterPro" id="IPR020094">
    <property type="entry name" value="TruA/RsuA/RluB/E/F_N"/>
</dbReference>
<sequence>MENSANTDQILVNRSKTLEKSDLINFNQEDLIEKVLQLQAHNLQLRNIVAKLNGTQKAQGAKKATKKFDFEKCPKIHVAFKLLYLGWNYQGYACQEDSPETVEHHLIKALLKCQLIQSRDTSNYHRCGRTDKGVSAFDQVVSITVRAAEEGKPPINYCKILNRLLPENIRIISWAPVHSEFSARFSCNKRMYRYYFPKSNLDLKKMNEAAQHLVGVHDFRNLCKMDVANGVTNFIRSIEKATVSEINDRSGYFNGYEMCQLELIGKAYLWHQVRCIMAVLLLVGRGLEEPRIIAELLDTDKNTRKPQYALANPIGLNLYKCYFDEVDWTIDPEELTNVVGCLQRLWTEHKIKATQIESMITDLEKFVPEQIFEQNAIIVKRESRQYKQLLDRHKCNSLEDRIEHYVKKRKLDIKKKNKHTKCSCFLGF</sequence>
<dbReference type="GO" id="GO:0005634">
    <property type="term" value="C:nucleus"/>
    <property type="evidence" value="ECO:0007669"/>
    <property type="project" value="TreeGrafter"/>
</dbReference>
<dbReference type="RefSeq" id="XP_014243786.1">
    <property type="nucleotide sequence ID" value="XM_014388300.2"/>
</dbReference>